<gene>
    <name evidence="1" type="ORF">BJ138DRAFT_1115390</name>
</gene>
<evidence type="ECO:0000313" key="1">
    <source>
        <dbReference type="EMBL" id="KAH7908936.1"/>
    </source>
</evidence>
<organism evidence="1 2">
    <name type="scientific">Hygrophoropsis aurantiaca</name>
    <dbReference type="NCBI Taxonomy" id="72124"/>
    <lineage>
        <taxon>Eukaryota</taxon>
        <taxon>Fungi</taxon>
        <taxon>Dikarya</taxon>
        <taxon>Basidiomycota</taxon>
        <taxon>Agaricomycotina</taxon>
        <taxon>Agaricomycetes</taxon>
        <taxon>Agaricomycetidae</taxon>
        <taxon>Boletales</taxon>
        <taxon>Coniophorineae</taxon>
        <taxon>Hygrophoropsidaceae</taxon>
        <taxon>Hygrophoropsis</taxon>
    </lineage>
</organism>
<protein>
    <submittedName>
        <fullName evidence="1">Uncharacterized protein</fullName>
    </submittedName>
</protein>
<name>A0ACB8A6U5_9AGAM</name>
<sequence>MSTSNIIPLPPTLTPTNGKKHACCFGYVLTDDIILNVARKYEIRVRTDPNGTVNISRTRSEVITVVPAKLEVPVGLTHLKDSTGFRTIPIWFIASDLEPGKATHERAQKFKDAMGMPDDPQWFFVF</sequence>
<proteinExistence type="predicted"/>
<keyword evidence="2" id="KW-1185">Reference proteome</keyword>
<evidence type="ECO:0000313" key="2">
    <source>
        <dbReference type="Proteomes" id="UP000790377"/>
    </source>
</evidence>
<dbReference type="Proteomes" id="UP000790377">
    <property type="component" value="Unassembled WGS sequence"/>
</dbReference>
<reference evidence="1" key="1">
    <citation type="journal article" date="2021" name="New Phytol.">
        <title>Evolutionary innovations through gain and loss of genes in the ectomycorrhizal Boletales.</title>
        <authorList>
            <person name="Wu G."/>
            <person name="Miyauchi S."/>
            <person name="Morin E."/>
            <person name="Kuo A."/>
            <person name="Drula E."/>
            <person name="Varga T."/>
            <person name="Kohler A."/>
            <person name="Feng B."/>
            <person name="Cao Y."/>
            <person name="Lipzen A."/>
            <person name="Daum C."/>
            <person name="Hundley H."/>
            <person name="Pangilinan J."/>
            <person name="Johnson J."/>
            <person name="Barry K."/>
            <person name="LaButti K."/>
            <person name="Ng V."/>
            <person name="Ahrendt S."/>
            <person name="Min B."/>
            <person name="Choi I.G."/>
            <person name="Park H."/>
            <person name="Plett J.M."/>
            <person name="Magnuson J."/>
            <person name="Spatafora J.W."/>
            <person name="Nagy L.G."/>
            <person name="Henrissat B."/>
            <person name="Grigoriev I.V."/>
            <person name="Yang Z.L."/>
            <person name="Xu J."/>
            <person name="Martin F.M."/>
        </authorList>
    </citation>
    <scope>NUCLEOTIDE SEQUENCE</scope>
    <source>
        <strain evidence="1">ATCC 28755</strain>
    </source>
</reference>
<comment type="caution">
    <text evidence="1">The sequence shown here is derived from an EMBL/GenBank/DDBJ whole genome shotgun (WGS) entry which is preliminary data.</text>
</comment>
<dbReference type="EMBL" id="MU267788">
    <property type="protein sequence ID" value="KAH7908936.1"/>
    <property type="molecule type" value="Genomic_DNA"/>
</dbReference>
<accession>A0ACB8A6U5</accession>